<dbReference type="GO" id="GO:0004190">
    <property type="term" value="F:aspartic-type endopeptidase activity"/>
    <property type="evidence" value="ECO:0007669"/>
    <property type="project" value="UniProtKB-EC"/>
</dbReference>
<feature type="transmembrane region" description="Helical" evidence="3">
    <location>
        <begin position="44"/>
        <end position="64"/>
    </location>
</feature>
<dbReference type="EC" id="2.1.1.-" evidence="5"/>
<keyword evidence="5" id="KW-0808">Transferase</keyword>
<evidence type="ECO:0000259" key="4">
    <source>
        <dbReference type="Pfam" id="PF01478"/>
    </source>
</evidence>
<dbReference type="PRINTS" id="PR00864">
    <property type="entry name" value="PREPILNPTASE"/>
</dbReference>
<evidence type="ECO:0000256" key="3">
    <source>
        <dbReference type="SAM" id="Phobius"/>
    </source>
</evidence>
<dbReference type="GO" id="GO:0032259">
    <property type="term" value="P:methylation"/>
    <property type="evidence" value="ECO:0007669"/>
    <property type="project" value="UniProtKB-KW"/>
</dbReference>
<dbReference type="AlphaFoldDB" id="A0A846QT59"/>
<feature type="transmembrane region" description="Helical" evidence="3">
    <location>
        <begin position="71"/>
        <end position="92"/>
    </location>
</feature>
<dbReference type="RefSeq" id="WP_167941692.1">
    <property type="nucleotide sequence ID" value="NZ_JAATJA010000002.1"/>
</dbReference>
<dbReference type="GO" id="GO:0008168">
    <property type="term" value="F:methyltransferase activity"/>
    <property type="evidence" value="ECO:0007669"/>
    <property type="project" value="UniProtKB-KW"/>
</dbReference>
<evidence type="ECO:0000256" key="1">
    <source>
        <dbReference type="ARBA" id="ARBA00005801"/>
    </source>
</evidence>
<keyword evidence="5" id="KW-0378">Hydrolase</keyword>
<dbReference type="Pfam" id="PF01478">
    <property type="entry name" value="Peptidase_A24"/>
    <property type="match status" value="1"/>
</dbReference>
<keyword evidence="3" id="KW-0812">Transmembrane</keyword>
<sequence length="228" mass="23503">MTSAHVLFPAAALLLGLALGVPCAAMVRRYLRTLPDDEYDTPGPALVPCVATATGVLALALAVRYGAGPHFAVYLAFGIILATASFIDLYSFILPDSLTLPLAVLAPAASILVLDMPPLESLGGAATGAGLFWLLQVAYRKVRGIEGLGTGDIKLMLCLGALTGLSLLPLTILLSCFAALAAALGIRLRGAEVGMQTALPFGPFLCIGTALTITAGHAIMNWYLGLVL</sequence>
<evidence type="ECO:0000313" key="5">
    <source>
        <dbReference type="EMBL" id="NJB68645.1"/>
    </source>
</evidence>
<dbReference type="PANTHER" id="PTHR30487">
    <property type="entry name" value="TYPE 4 PREPILIN-LIKE PROTEINS LEADER PEPTIDE-PROCESSING ENZYME"/>
    <property type="match status" value="1"/>
</dbReference>
<keyword evidence="3" id="KW-1133">Transmembrane helix</keyword>
<comment type="similarity">
    <text evidence="1 2">Belongs to the peptidase A24 family.</text>
</comment>
<name>A0A846QT59_9BACT</name>
<dbReference type="InterPro" id="IPR014032">
    <property type="entry name" value="Peptidase_A24A_bac"/>
</dbReference>
<dbReference type="InterPro" id="IPR050882">
    <property type="entry name" value="Prepilin_peptidase/N-MTase"/>
</dbReference>
<keyword evidence="5" id="KW-0489">Methyltransferase</keyword>
<organism evidence="5 6">
    <name type="scientific">Desulfobaculum xiamenense</name>
    <dbReference type="NCBI Taxonomy" id="995050"/>
    <lineage>
        <taxon>Bacteria</taxon>
        <taxon>Pseudomonadati</taxon>
        <taxon>Thermodesulfobacteriota</taxon>
        <taxon>Desulfovibrionia</taxon>
        <taxon>Desulfovibrionales</taxon>
        <taxon>Desulfovibrionaceae</taxon>
        <taxon>Desulfobaculum</taxon>
    </lineage>
</organism>
<comment type="caution">
    <text evidence="5">The sequence shown here is derived from an EMBL/GenBank/DDBJ whole genome shotgun (WGS) entry which is preliminary data.</text>
</comment>
<proteinExistence type="inferred from homology"/>
<feature type="transmembrane region" description="Helical" evidence="3">
    <location>
        <begin position="198"/>
        <end position="224"/>
    </location>
</feature>
<gene>
    <name evidence="5" type="ORF">GGQ74_002318</name>
</gene>
<dbReference type="EMBL" id="JAATJA010000002">
    <property type="protein sequence ID" value="NJB68645.1"/>
    <property type="molecule type" value="Genomic_DNA"/>
</dbReference>
<protein>
    <submittedName>
        <fullName evidence="5">Leader peptidase (Prepilin peptidase)/N-methyltransferase</fullName>
        <ecNumber evidence="5">2.1.1.-</ecNumber>
        <ecNumber evidence="5">3.4.23.43</ecNumber>
    </submittedName>
</protein>
<feature type="transmembrane region" description="Helical" evidence="3">
    <location>
        <begin position="159"/>
        <end position="186"/>
    </location>
</feature>
<dbReference type="GO" id="GO:0005886">
    <property type="term" value="C:plasma membrane"/>
    <property type="evidence" value="ECO:0007669"/>
    <property type="project" value="TreeGrafter"/>
</dbReference>
<dbReference type="Proteomes" id="UP000580856">
    <property type="component" value="Unassembled WGS sequence"/>
</dbReference>
<keyword evidence="6" id="KW-1185">Reference proteome</keyword>
<accession>A0A846QT59</accession>
<keyword evidence="3" id="KW-0472">Membrane</keyword>
<evidence type="ECO:0000256" key="2">
    <source>
        <dbReference type="RuleBase" id="RU003793"/>
    </source>
</evidence>
<feature type="domain" description="Prepilin type IV endopeptidase peptidase" evidence="4">
    <location>
        <begin position="76"/>
        <end position="183"/>
    </location>
</feature>
<dbReference type="Gene3D" id="1.20.120.1220">
    <property type="match status" value="1"/>
</dbReference>
<dbReference type="EC" id="3.4.23.43" evidence="5"/>
<dbReference type="GO" id="GO:0006465">
    <property type="term" value="P:signal peptide processing"/>
    <property type="evidence" value="ECO:0007669"/>
    <property type="project" value="TreeGrafter"/>
</dbReference>
<dbReference type="PANTHER" id="PTHR30487:SF0">
    <property type="entry name" value="PREPILIN LEADER PEPTIDASE_N-METHYLTRANSFERASE-RELATED"/>
    <property type="match status" value="1"/>
</dbReference>
<reference evidence="5 6" key="1">
    <citation type="submission" date="2020-03" db="EMBL/GenBank/DDBJ databases">
        <title>Genomic Encyclopedia of Type Strains, Phase IV (KMG-IV): sequencing the most valuable type-strain genomes for metagenomic binning, comparative biology and taxonomic classification.</title>
        <authorList>
            <person name="Goeker M."/>
        </authorList>
    </citation>
    <scope>NUCLEOTIDE SEQUENCE [LARGE SCALE GENOMIC DNA]</scope>
    <source>
        <strain evidence="5 6">DSM 24233</strain>
    </source>
</reference>
<dbReference type="InterPro" id="IPR000045">
    <property type="entry name" value="Prepilin_IV_endopep_pep"/>
</dbReference>
<evidence type="ECO:0000313" key="6">
    <source>
        <dbReference type="Proteomes" id="UP000580856"/>
    </source>
</evidence>